<evidence type="ECO:0000256" key="8">
    <source>
        <dbReference type="ARBA" id="ARBA00022573"/>
    </source>
</evidence>
<evidence type="ECO:0000256" key="15">
    <source>
        <dbReference type="ARBA" id="ARBA00032605"/>
    </source>
</evidence>
<dbReference type="UniPathway" id="UPA00148">
    <property type="reaction ID" value="UER00238"/>
</dbReference>
<keyword evidence="13 19" id="KW-0472">Membrane</keyword>
<dbReference type="HAMAP" id="MF_00719">
    <property type="entry name" value="CobS"/>
    <property type="match status" value="1"/>
</dbReference>
<comment type="similarity">
    <text evidence="4 19">Belongs to the CobS family.</text>
</comment>
<evidence type="ECO:0000256" key="3">
    <source>
        <dbReference type="ARBA" id="ARBA00004663"/>
    </source>
</evidence>
<keyword evidence="10 19" id="KW-0812">Transmembrane</keyword>
<dbReference type="Pfam" id="PF02654">
    <property type="entry name" value="CobS"/>
    <property type="match status" value="1"/>
</dbReference>
<evidence type="ECO:0000256" key="11">
    <source>
        <dbReference type="ARBA" id="ARBA00022842"/>
    </source>
</evidence>
<evidence type="ECO:0000256" key="19">
    <source>
        <dbReference type="HAMAP-Rule" id="MF_00719"/>
    </source>
</evidence>
<evidence type="ECO:0000256" key="18">
    <source>
        <dbReference type="ARBA" id="ARBA00049504"/>
    </source>
</evidence>
<comment type="catalytic activity">
    <reaction evidence="17 19">
        <text>alpha-ribazole + adenosylcob(III)inamide-GDP = adenosylcob(III)alamin + GMP + H(+)</text>
        <dbReference type="Rhea" id="RHEA:16049"/>
        <dbReference type="ChEBI" id="CHEBI:10329"/>
        <dbReference type="ChEBI" id="CHEBI:15378"/>
        <dbReference type="ChEBI" id="CHEBI:18408"/>
        <dbReference type="ChEBI" id="CHEBI:58115"/>
        <dbReference type="ChEBI" id="CHEBI:60487"/>
        <dbReference type="EC" id="2.7.8.26"/>
    </reaction>
</comment>
<keyword evidence="7 19" id="KW-1003">Cell membrane</keyword>
<reference evidence="20 21" key="1">
    <citation type="submission" date="2017-02" db="EMBL/GenBank/DDBJ databases">
        <authorList>
            <person name="Peterson S.W."/>
        </authorList>
    </citation>
    <scope>NUCLEOTIDE SEQUENCE [LARGE SCALE GENOMIC DNA]</scope>
    <source>
        <strain evidence="20 21">S285</strain>
    </source>
</reference>
<dbReference type="GO" id="GO:0009236">
    <property type="term" value="P:cobalamin biosynthetic process"/>
    <property type="evidence" value="ECO:0007669"/>
    <property type="project" value="UniProtKB-UniRule"/>
</dbReference>
<dbReference type="PANTHER" id="PTHR34148:SF1">
    <property type="entry name" value="ADENOSYLCOBINAMIDE-GDP RIBAZOLETRANSFERASE"/>
    <property type="match status" value="1"/>
</dbReference>
<comment type="function">
    <text evidence="14 19">Joins adenosylcobinamide-GDP and alpha-ribazole to generate adenosylcobalamin (Ado-cobalamin). Also synthesizes adenosylcobalamin 5'-phosphate from adenosylcobinamide-GDP and alpha-ribazole 5'-phosphate.</text>
</comment>
<evidence type="ECO:0000256" key="6">
    <source>
        <dbReference type="ARBA" id="ARBA00015850"/>
    </source>
</evidence>
<evidence type="ECO:0000256" key="1">
    <source>
        <dbReference type="ARBA" id="ARBA00001946"/>
    </source>
</evidence>
<evidence type="ECO:0000313" key="21">
    <source>
        <dbReference type="Proteomes" id="UP000193978"/>
    </source>
</evidence>
<accession>A0A1W6MX56</accession>
<evidence type="ECO:0000256" key="7">
    <source>
        <dbReference type="ARBA" id="ARBA00022475"/>
    </source>
</evidence>
<protein>
    <recommendedName>
        <fullName evidence="6 19">Adenosylcobinamide-GDP ribazoletransferase</fullName>
        <ecNumber evidence="5 19">2.7.8.26</ecNumber>
    </recommendedName>
    <alternativeName>
        <fullName evidence="16 19">Cobalamin synthase</fullName>
    </alternativeName>
    <alternativeName>
        <fullName evidence="15 19">Cobalamin-5'-phosphate synthase</fullName>
    </alternativeName>
</protein>
<dbReference type="InterPro" id="IPR003805">
    <property type="entry name" value="CobS"/>
</dbReference>
<comment type="pathway">
    <text evidence="3 19">Cofactor biosynthesis; adenosylcobalamin biosynthesis; adenosylcobalamin from cob(II)yrinate a,c-diamide: step 7/7.</text>
</comment>
<dbReference type="AlphaFoldDB" id="A0A1W6MX56"/>
<evidence type="ECO:0000256" key="13">
    <source>
        <dbReference type="ARBA" id="ARBA00023136"/>
    </source>
</evidence>
<proteinExistence type="inferred from homology"/>
<evidence type="ECO:0000256" key="17">
    <source>
        <dbReference type="ARBA" id="ARBA00048623"/>
    </source>
</evidence>
<feature type="transmembrane region" description="Helical" evidence="19">
    <location>
        <begin position="142"/>
        <end position="164"/>
    </location>
</feature>
<dbReference type="NCBIfam" id="TIGR00317">
    <property type="entry name" value="cobS"/>
    <property type="match status" value="1"/>
</dbReference>
<name>A0A1W6MX56_9HYPH</name>
<organism evidence="20 21">
    <name type="scientific">Methylocystis bryophila</name>
    <dbReference type="NCBI Taxonomy" id="655015"/>
    <lineage>
        <taxon>Bacteria</taxon>
        <taxon>Pseudomonadati</taxon>
        <taxon>Pseudomonadota</taxon>
        <taxon>Alphaproteobacteria</taxon>
        <taxon>Hyphomicrobiales</taxon>
        <taxon>Methylocystaceae</taxon>
        <taxon>Methylocystis</taxon>
    </lineage>
</organism>
<feature type="transmembrane region" description="Helical" evidence="19">
    <location>
        <begin position="37"/>
        <end position="58"/>
    </location>
</feature>
<keyword evidence="11 19" id="KW-0460">Magnesium</keyword>
<evidence type="ECO:0000313" key="20">
    <source>
        <dbReference type="EMBL" id="ARN82099.1"/>
    </source>
</evidence>
<comment type="cofactor">
    <cofactor evidence="1 19">
        <name>Mg(2+)</name>
        <dbReference type="ChEBI" id="CHEBI:18420"/>
    </cofactor>
</comment>
<evidence type="ECO:0000256" key="16">
    <source>
        <dbReference type="ARBA" id="ARBA00032853"/>
    </source>
</evidence>
<dbReference type="Proteomes" id="UP000193978">
    <property type="component" value="Chromosome"/>
</dbReference>
<feature type="transmembrane region" description="Helical" evidence="19">
    <location>
        <begin position="64"/>
        <end position="84"/>
    </location>
</feature>
<evidence type="ECO:0000256" key="4">
    <source>
        <dbReference type="ARBA" id="ARBA00010561"/>
    </source>
</evidence>
<evidence type="ECO:0000256" key="12">
    <source>
        <dbReference type="ARBA" id="ARBA00022989"/>
    </source>
</evidence>
<comment type="catalytic activity">
    <reaction evidence="18 19">
        <text>alpha-ribazole 5'-phosphate + adenosylcob(III)inamide-GDP = adenosylcob(III)alamin 5'-phosphate + GMP + H(+)</text>
        <dbReference type="Rhea" id="RHEA:23560"/>
        <dbReference type="ChEBI" id="CHEBI:15378"/>
        <dbReference type="ChEBI" id="CHEBI:57918"/>
        <dbReference type="ChEBI" id="CHEBI:58115"/>
        <dbReference type="ChEBI" id="CHEBI:60487"/>
        <dbReference type="ChEBI" id="CHEBI:60493"/>
        <dbReference type="EC" id="2.7.8.26"/>
    </reaction>
</comment>
<dbReference type="GO" id="GO:0008818">
    <property type="term" value="F:cobalamin 5'-phosphate synthase activity"/>
    <property type="evidence" value="ECO:0007669"/>
    <property type="project" value="UniProtKB-UniRule"/>
</dbReference>
<dbReference type="GO" id="GO:0005886">
    <property type="term" value="C:plasma membrane"/>
    <property type="evidence" value="ECO:0007669"/>
    <property type="project" value="UniProtKB-SubCell"/>
</dbReference>
<dbReference type="EC" id="2.7.8.26" evidence="5 19"/>
<feature type="transmembrane region" description="Helical" evidence="19">
    <location>
        <begin position="185"/>
        <end position="203"/>
    </location>
</feature>
<feature type="transmembrane region" description="Helical" evidence="19">
    <location>
        <begin position="114"/>
        <end position="136"/>
    </location>
</feature>
<dbReference type="GO" id="GO:0051073">
    <property type="term" value="F:adenosylcobinamide-GDP ribazoletransferase activity"/>
    <property type="evidence" value="ECO:0007669"/>
    <property type="project" value="UniProtKB-UniRule"/>
</dbReference>
<evidence type="ECO:0000256" key="5">
    <source>
        <dbReference type="ARBA" id="ARBA00013200"/>
    </source>
</evidence>
<keyword evidence="21" id="KW-1185">Reference proteome</keyword>
<dbReference type="OrthoDB" id="9794626at2"/>
<dbReference type="RefSeq" id="WP_085772223.1">
    <property type="nucleotide sequence ID" value="NZ_AP027149.1"/>
</dbReference>
<gene>
    <name evidence="19" type="primary">cobS</name>
    <name evidence="20" type="ORF">B1812_14575</name>
</gene>
<evidence type="ECO:0000256" key="14">
    <source>
        <dbReference type="ARBA" id="ARBA00025228"/>
    </source>
</evidence>
<comment type="subcellular location">
    <subcellularLocation>
        <location evidence="2 19">Cell membrane</location>
        <topology evidence="2 19">Multi-pass membrane protein</topology>
    </subcellularLocation>
</comment>
<evidence type="ECO:0000256" key="9">
    <source>
        <dbReference type="ARBA" id="ARBA00022679"/>
    </source>
</evidence>
<dbReference type="EMBL" id="CP019948">
    <property type="protein sequence ID" value="ARN82099.1"/>
    <property type="molecule type" value="Genomic_DNA"/>
</dbReference>
<dbReference type="PANTHER" id="PTHR34148">
    <property type="entry name" value="ADENOSYLCOBINAMIDE-GDP RIBAZOLETRANSFERASE"/>
    <property type="match status" value="1"/>
</dbReference>
<keyword evidence="9 19" id="KW-0808">Transferase</keyword>
<dbReference type="STRING" id="655015.B1812_14575"/>
<sequence length="258" mass="25725">MKSLPAWPRDWGLCLRFYSRLDWGGPRHVEMSRFAEALRTLPLAGGAIGVIGALALALSRALGLSPLVAATIGVAALVAVTGGLHEDGLADVADGFGGGVTRTRKLEIMRDSRLGAYGGIALGLSLLLRVSPLSALAERSTLLAVAAMIATGALSRMAGLAPLLALSPARPEGAGAAMPRPSSRALAQGAALAALLSLAPALFGASLGQVLAADLAACLAAVLVARLAGRQIGGYTGDVLGAAQQAAEIAALLALSAG</sequence>
<keyword evidence="12 19" id="KW-1133">Transmembrane helix</keyword>
<keyword evidence="8 19" id="KW-0169">Cobalamin biosynthesis</keyword>
<evidence type="ECO:0000256" key="2">
    <source>
        <dbReference type="ARBA" id="ARBA00004651"/>
    </source>
</evidence>
<evidence type="ECO:0000256" key="10">
    <source>
        <dbReference type="ARBA" id="ARBA00022692"/>
    </source>
</evidence>
<dbReference type="KEGG" id="mbry:B1812_14575"/>